<organism evidence="1 2">
    <name type="scientific">Ilyodon furcidens</name>
    <name type="common">goldbreast splitfin</name>
    <dbReference type="NCBI Taxonomy" id="33524"/>
    <lineage>
        <taxon>Eukaryota</taxon>
        <taxon>Metazoa</taxon>
        <taxon>Chordata</taxon>
        <taxon>Craniata</taxon>
        <taxon>Vertebrata</taxon>
        <taxon>Euteleostomi</taxon>
        <taxon>Actinopterygii</taxon>
        <taxon>Neopterygii</taxon>
        <taxon>Teleostei</taxon>
        <taxon>Neoteleostei</taxon>
        <taxon>Acanthomorphata</taxon>
        <taxon>Ovalentaria</taxon>
        <taxon>Atherinomorphae</taxon>
        <taxon>Cyprinodontiformes</taxon>
        <taxon>Goodeidae</taxon>
        <taxon>Ilyodon</taxon>
    </lineage>
</organism>
<gene>
    <name evidence="1" type="ORF">ILYODFUR_035760</name>
</gene>
<comment type="caution">
    <text evidence="1">The sequence shown here is derived from an EMBL/GenBank/DDBJ whole genome shotgun (WGS) entry which is preliminary data.</text>
</comment>
<evidence type="ECO:0000313" key="2">
    <source>
        <dbReference type="Proteomes" id="UP001482620"/>
    </source>
</evidence>
<proteinExistence type="predicted"/>
<dbReference type="EMBL" id="JAHRIQ010111238">
    <property type="protein sequence ID" value="MEQ2257538.1"/>
    <property type="molecule type" value="Genomic_DNA"/>
</dbReference>
<reference evidence="1 2" key="1">
    <citation type="submission" date="2021-06" db="EMBL/GenBank/DDBJ databases">
        <authorList>
            <person name="Palmer J.M."/>
        </authorList>
    </citation>
    <scope>NUCLEOTIDE SEQUENCE [LARGE SCALE GENOMIC DNA]</scope>
    <source>
        <strain evidence="2">if_2019</strain>
        <tissue evidence="1">Muscle</tissue>
    </source>
</reference>
<accession>A0ABV0VJU8</accession>
<keyword evidence="2" id="KW-1185">Reference proteome</keyword>
<protein>
    <recommendedName>
        <fullName evidence="3">IF rod domain-containing protein</fullName>
    </recommendedName>
</protein>
<dbReference type="SUPFAM" id="SSF64593">
    <property type="entry name" value="Intermediate filament protein, coiled coil region"/>
    <property type="match status" value="1"/>
</dbReference>
<dbReference type="Gene3D" id="1.20.5.170">
    <property type="match status" value="1"/>
</dbReference>
<name>A0ABV0VJU8_9TELE</name>
<evidence type="ECO:0000313" key="1">
    <source>
        <dbReference type="EMBL" id="MEQ2257538.1"/>
    </source>
</evidence>
<sequence length="99" mass="11463">MKASLEQLQIKYTVLLELKPRLESEIAEYRRLLEGEAYEQKKAVIIKQVTEEVESKNPNLSPCNQENVFSFCISLTFCVFCRAKTPHRKESKDHRGATC</sequence>
<dbReference type="Proteomes" id="UP001482620">
    <property type="component" value="Unassembled WGS sequence"/>
</dbReference>
<evidence type="ECO:0008006" key="3">
    <source>
        <dbReference type="Google" id="ProtNLM"/>
    </source>
</evidence>